<comment type="caution">
    <text evidence="1">The sequence shown here is derived from an EMBL/GenBank/DDBJ whole genome shotgun (WGS) entry which is preliminary data.</text>
</comment>
<name>A0ABS2MTZ1_9FIRM</name>
<accession>A0ABS2MTZ1</accession>
<dbReference type="EMBL" id="JAFBDT010000028">
    <property type="protein sequence ID" value="MBM7562742.1"/>
    <property type="molecule type" value="Genomic_DNA"/>
</dbReference>
<sequence>MKDIYKYFRGIPNLHKIDTVTYLDKRKAIIGYETNDYDEKECLELTEADYLTTMLAVKEETEIDLAIEKMWDYAKEHDLKLEEKMYEFI</sequence>
<dbReference type="Proteomes" id="UP000767854">
    <property type="component" value="Unassembled WGS sequence"/>
</dbReference>
<evidence type="ECO:0000313" key="2">
    <source>
        <dbReference type="Proteomes" id="UP000767854"/>
    </source>
</evidence>
<keyword evidence="2" id="KW-1185">Reference proteome</keyword>
<dbReference type="RefSeq" id="WP_204665167.1">
    <property type="nucleotide sequence ID" value="NZ_JAFBDT010000028.1"/>
</dbReference>
<organism evidence="1 2">
    <name type="scientific">Fusibacter tunisiensis</name>
    <dbReference type="NCBI Taxonomy" id="1008308"/>
    <lineage>
        <taxon>Bacteria</taxon>
        <taxon>Bacillati</taxon>
        <taxon>Bacillota</taxon>
        <taxon>Clostridia</taxon>
        <taxon>Eubacteriales</taxon>
        <taxon>Eubacteriales Family XII. Incertae Sedis</taxon>
        <taxon>Fusibacter</taxon>
    </lineage>
</organism>
<protein>
    <submittedName>
        <fullName evidence="1">Uncharacterized protein</fullName>
    </submittedName>
</protein>
<reference evidence="1 2" key="1">
    <citation type="submission" date="2021-01" db="EMBL/GenBank/DDBJ databases">
        <title>Genomic Encyclopedia of Type Strains, Phase IV (KMG-IV): sequencing the most valuable type-strain genomes for metagenomic binning, comparative biology and taxonomic classification.</title>
        <authorList>
            <person name="Goeker M."/>
        </authorList>
    </citation>
    <scope>NUCLEOTIDE SEQUENCE [LARGE SCALE GENOMIC DNA]</scope>
    <source>
        <strain evidence="1 2">DSM 24436</strain>
    </source>
</reference>
<proteinExistence type="predicted"/>
<gene>
    <name evidence="1" type="ORF">JOC49_002303</name>
</gene>
<evidence type="ECO:0000313" key="1">
    <source>
        <dbReference type="EMBL" id="MBM7562742.1"/>
    </source>
</evidence>